<dbReference type="PANTHER" id="PTHR36919">
    <property type="entry name" value="BLR1215 PROTEIN"/>
    <property type="match status" value="1"/>
</dbReference>
<dbReference type="PANTHER" id="PTHR36919:SF2">
    <property type="entry name" value="BLL6627 PROTEIN"/>
    <property type="match status" value="1"/>
</dbReference>
<name>A0A1N7KCB6_9FLAO</name>
<sequence length="170" mass="19902">MKISKHWQQYCIVSSMLRKTFILIFYFFIFWFDAQVRADDILGTWMTVENTASVKVYRSNNEFRAKVVWFDERLGSGKPMNSRLDTQNVDPELRKRKVIGMEILEGLTFNPATSSWENGTIYDGSSGRYWDSSVTLNKDGTLKVRGYWKVKWIGKSLNFKRVNPGTFKKL</sequence>
<dbReference type="Pfam" id="PF09917">
    <property type="entry name" value="DUF2147"/>
    <property type="match status" value="1"/>
</dbReference>
<dbReference type="EMBL" id="FTOI01000003">
    <property type="protein sequence ID" value="SIS59258.1"/>
    <property type="molecule type" value="Genomic_DNA"/>
</dbReference>
<evidence type="ECO:0000259" key="1">
    <source>
        <dbReference type="Pfam" id="PF09917"/>
    </source>
</evidence>
<dbReference type="RefSeq" id="WP_143745499.1">
    <property type="nucleotide sequence ID" value="NZ_FTOI01000003.1"/>
</dbReference>
<reference evidence="3" key="1">
    <citation type="submission" date="2017-01" db="EMBL/GenBank/DDBJ databases">
        <authorList>
            <person name="Varghese N."/>
            <person name="Submissions S."/>
        </authorList>
    </citation>
    <scope>NUCLEOTIDE SEQUENCE [LARGE SCALE GENOMIC DNA]</scope>
    <source>
        <strain evidence="3">DSM 23145</strain>
    </source>
</reference>
<feature type="domain" description="DUF2147" evidence="1">
    <location>
        <begin position="43"/>
        <end position="161"/>
    </location>
</feature>
<gene>
    <name evidence="2" type="ORF">SAMN05421789_103128</name>
</gene>
<dbReference type="InterPro" id="IPR019223">
    <property type="entry name" value="DUF2147"/>
</dbReference>
<protein>
    <recommendedName>
        <fullName evidence="1">DUF2147 domain-containing protein</fullName>
    </recommendedName>
</protein>
<proteinExistence type="predicted"/>
<accession>A0A1N7KCB6</accession>
<dbReference type="STRING" id="713588.SAMN05421789_103128"/>
<organism evidence="2 3">
    <name type="scientific">Kaistella chaponensis</name>
    <dbReference type="NCBI Taxonomy" id="713588"/>
    <lineage>
        <taxon>Bacteria</taxon>
        <taxon>Pseudomonadati</taxon>
        <taxon>Bacteroidota</taxon>
        <taxon>Flavobacteriia</taxon>
        <taxon>Flavobacteriales</taxon>
        <taxon>Weeksellaceae</taxon>
        <taxon>Chryseobacterium group</taxon>
        <taxon>Kaistella</taxon>
    </lineage>
</organism>
<dbReference type="Gene3D" id="2.40.128.520">
    <property type="match status" value="1"/>
</dbReference>
<dbReference type="AlphaFoldDB" id="A0A1N7KCB6"/>
<keyword evidence="3" id="KW-1185">Reference proteome</keyword>
<dbReference type="Proteomes" id="UP000185839">
    <property type="component" value="Unassembled WGS sequence"/>
</dbReference>
<evidence type="ECO:0000313" key="2">
    <source>
        <dbReference type="EMBL" id="SIS59258.1"/>
    </source>
</evidence>
<dbReference type="OrthoDB" id="9814399at2"/>
<evidence type="ECO:0000313" key="3">
    <source>
        <dbReference type="Proteomes" id="UP000185839"/>
    </source>
</evidence>